<keyword evidence="3" id="KW-0489">Methyltransferase</keyword>
<feature type="compositionally biased region" description="Basic residues" evidence="1">
    <location>
        <begin position="231"/>
        <end position="244"/>
    </location>
</feature>
<comment type="caution">
    <text evidence="3">The sequence shown here is derived from an EMBL/GenBank/DDBJ whole genome shotgun (WGS) entry which is preliminary data.</text>
</comment>
<dbReference type="GO" id="GO:0032259">
    <property type="term" value="P:methylation"/>
    <property type="evidence" value="ECO:0007669"/>
    <property type="project" value="UniProtKB-KW"/>
</dbReference>
<feature type="compositionally biased region" description="Low complexity" evidence="1">
    <location>
        <begin position="9"/>
        <end position="22"/>
    </location>
</feature>
<dbReference type="Pfam" id="PF13649">
    <property type="entry name" value="Methyltransf_25"/>
    <property type="match status" value="1"/>
</dbReference>
<dbReference type="AlphaFoldDB" id="A0A2G5PRF3"/>
<sequence length="306" mass="33794">MSRSGIALPQRPISPQRQPSPRFASPGGEGVRGFTAELADYRGDVYRDLPARLQSGERGPYLKEYDEVVAQGSRLVEPFIARFVRRLVEDRPARTMLEIGCGTGIYVRHAVQACPQLSAVAIDLPERVVALASANFAAWGLADRCTVLHADIRDSNLAEARRPVRAGHPAQQHLLFLAGGAAHLACGSATAPRANRPAGIDLDVRRKIPVCSRIGPCLACHCRLLAAATTHRRRRRAHRRRLPRRLVPPAARHRSAVRRRRRALAASRGPDASGRPAPRRATRDRPARSPASRRRSRRGRCRPCLR</sequence>
<dbReference type="InterPro" id="IPR041698">
    <property type="entry name" value="Methyltransf_25"/>
</dbReference>
<evidence type="ECO:0000256" key="1">
    <source>
        <dbReference type="SAM" id="MobiDB-lite"/>
    </source>
</evidence>
<dbReference type="SUPFAM" id="SSF53335">
    <property type="entry name" value="S-adenosyl-L-methionine-dependent methyltransferases"/>
    <property type="match status" value="1"/>
</dbReference>
<dbReference type="InterPro" id="IPR029063">
    <property type="entry name" value="SAM-dependent_MTases_sf"/>
</dbReference>
<dbReference type="CDD" id="cd02440">
    <property type="entry name" value="AdoMet_MTases"/>
    <property type="match status" value="1"/>
</dbReference>
<name>A0A2G5PRF3_MYCCE</name>
<keyword evidence="3" id="KW-0808">Transferase</keyword>
<dbReference type="Proteomes" id="UP000230971">
    <property type="component" value="Unassembled WGS sequence"/>
</dbReference>
<evidence type="ECO:0000313" key="4">
    <source>
        <dbReference type="Proteomes" id="UP000230971"/>
    </source>
</evidence>
<dbReference type="EMBL" id="PDKV01000001">
    <property type="protein sequence ID" value="PIB80887.1"/>
    <property type="molecule type" value="Genomic_DNA"/>
</dbReference>
<feature type="domain" description="Methyltransferase" evidence="2">
    <location>
        <begin position="97"/>
        <end position="159"/>
    </location>
</feature>
<evidence type="ECO:0000259" key="2">
    <source>
        <dbReference type="Pfam" id="PF13649"/>
    </source>
</evidence>
<reference evidence="3 4" key="1">
    <citation type="journal article" date="2017" name="Infect. Genet. Evol.">
        <title>The new phylogeny of the genus Mycobacterium: The old and the news.</title>
        <authorList>
            <person name="Tortoli E."/>
            <person name="Fedrizzi T."/>
            <person name="Meehan C.J."/>
            <person name="Trovato A."/>
            <person name="Grottola A."/>
            <person name="Giacobazzi E."/>
            <person name="Serpini G.F."/>
            <person name="Tagliazucchi S."/>
            <person name="Fabio A."/>
            <person name="Bettua C."/>
            <person name="Bertorelli R."/>
            <person name="Frascaro F."/>
            <person name="De Sanctis V."/>
            <person name="Pecorari M."/>
            <person name="Jousson O."/>
            <person name="Segata N."/>
            <person name="Cirillo D.M."/>
        </authorList>
    </citation>
    <scope>NUCLEOTIDE SEQUENCE [LARGE SCALE GENOMIC DNA]</scope>
    <source>
        <strain evidence="3 4">NCTC 12882</strain>
    </source>
</reference>
<gene>
    <name evidence="3" type="ORF">CQY23_01210</name>
</gene>
<dbReference type="Gene3D" id="3.40.50.150">
    <property type="entry name" value="Vaccinia Virus protein VP39"/>
    <property type="match status" value="1"/>
</dbReference>
<feature type="compositionally biased region" description="Basic residues" evidence="1">
    <location>
        <begin position="251"/>
        <end position="263"/>
    </location>
</feature>
<feature type="region of interest" description="Disordered" evidence="1">
    <location>
        <begin position="1"/>
        <end position="29"/>
    </location>
</feature>
<dbReference type="GO" id="GO:0008168">
    <property type="term" value="F:methyltransferase activity"/>
    <property type="evidence" value="ECO:0007669"/>
    <property type="project" value="UniProtKB-KW"/>
</dbReference>
<feature type="compositionally biased region" description="Basic residues" evidence="1">
    <location>
        <begin position="291"/>
        <end position="306"/>
    </location>
</feature>
<protein>
    <submittedName>
        <fullName evidence="3">Methyltransferase domain-containing protein</fullName>
    </submittedName>
</protein>
<dbReference type="OrthoDB" id="4680179at2"/>
<proteinExistence type="predicted"/>
<accession>A0A2G5PRF3</accession>
<feature type="region of interest" description="Disordered" evidence="1">
    <location>
        <begin position="231"/>
        <end position="306"/>
    </location>
</feature>
<evidence type="ECO:0000313" key="3">
    <source>
        <dbReference type="EMBL" id="PIB80887.1"/>
    </source>
</evidence>
<organism evidence="3 4">
    <name type="scientific">Mycobacterium celatum</name>
    <dbReference type="NCBI Taxonomy" id="28045"/>
    <lineage>
        <taxon>Bacteria</taxon>
        <taxon>Bacillati</taxon>
        <taxon>Actinomycetota</taxon>
        <taxon>Actinomycetes</taxon>
        <taxon>Mycobacteriales</taxon>
        <taxon>Mycobacteriaceae</taxon>
        <taxon>Mycobacterium</taxon>
    </lineage>
</organism>